<protein>
    <submittedName>
        <fullName evidence="1">Uncharacterized protein</fullName>
    </submittedName>
</protein>
<organism evidence="1 2">
    <name type="scientific">Streptomyces pratisoli</name>
    <dbReference type="NCBI Taxonomy" id="3139917"/>
    <lineage>
        <taxon>Bacteria</taxon>
        <taxon>Bacillati</taxon>
        <taxon>Actinomycetota</taxon>
        <taxon>Actinomycetes</taxon>
        <taxon>Kitasatosporales</taxon>
        <taxon>Streptomycetaceae</taxon>
        <taxon>Streptomyces</taxon>
    </lineage>
</organism>
<accession>A0ACC6QAM3</accession>
<dbReference type="EMBL" id="JBBKAI010000002">
    <property type="protein sequence ID" value="MEJ8655357.1"/>
    <property type="molecule type" value="Genomic_DNA"/>
</dbReference>
<sequence>MRITHLRRFGLSAVLAFALACFGMAQPAGADTPDLSFTVDQPVATPGSTVSLTMTLTNNQATDVWFVYQSVQPTWMTTQRKDLKYSFVSCTAQGAACTGTGTTGLGVDYEIPLAPGTSRTVTLTYQIAADSGCNGTIAFYSYLYYEYNNGQSTKDGIHNTPETRVACAPTTPAAS</sequence>
<gene>
    <name evidence="1" type="ORF">WKI58_02245</name>
</gene>
<proteinExistence type="predicted"/>
<reference evidence="1" key="1">
    <citation type="submission" date="2024-03" db="EMBL/GenBank/DDBJ databases">
        <title>Novel Streptomyces species of biotechnological and ecological value are a feature of Machair soil.</title>
        <authorList>
            <person name="Prole J.R."/>
            <person name="Goodfellow M."/>
            <person name="Allenby N."/>
            <person name="Ward A.C."/>
        </authorList>
    </citation>
    <scope>NUCLEOTIDE SEQUENCE</scope>
    <source>
        <strain evidence="1">MS1.AVA.4</strain>
    </source>
</reference>
<comment type="caution">
    <text evidence="1">The sequence shown here is derived from an EMBL/GenBank/DDBJ whole genome shotgun (WGS) entry which is preliminary data.</text>
</comment>
<name>A0ACC6QAM3_9ACTN</name>
<dbReference type="Proteomes" id="UP001375539">
    <property type="component" value="Unassembled WGS sequence"/>
</dbReference>
<evidence type="ECO:0000313" key="2">
    <source>
        <dbReference type="Proteomes" id="UP001375539"/>
    </source>
</evidence>
<evidence type="ECO:0000313" key="1">
    <source>
        <dbReference type="EMBL" id="MEJ8655357.1"/>
    </source>
</evidence>
<keyword evidence="2" id="KW-1185">Reference proteome</keyword>